<evidence type="ECO:0000256" key="4">
    <source>
        <dbReference type="ARBA" id="ARBA00023136"/>
    </source>
</evidence>
<sequence>MGIIILILQVILGLFFIMTGVKIFSGEMKQEFARFGYPSIFNKITGAFEFIGAIAMLIGIFYSPLALFASALIGLTMLAGALSHILLGKDPVTKAMPAIVLFLLNLIIFIYFIAV</sequence>
<evidence type="ECO:0000313" key="6">
    <source>
        <dbReference type="Proteomes" id="UP000307747"/>
    </source>
</evidence>
<dbReference type="OrthoDB" id="2939659at2"/>
<keyword evidence="3" id="KW-1133">Transmembrane helix</keyword>
<dbReference type="InterPro" id="IPR032808">
    <property type="entry name" value="DoxX"/>
</dbReference>
<dbReference type="KEGG" id="sxo:SXYL_00177"/>
<protein>
    <submittedName>
        <fullName evidence="5">DoxX family membrane protein</fullName>
    </submittedName>
</protein>
<dbReference type="AlphaFoldDB" id="A0A5R9B1D2"/>
<dbReference type="GO" id="GO:0016020">
    <property type="term" value="C:membrane"/>
    <property type="evidence" value="ECO:0007669"/>
    <property type="project" value="UniProtKB-SubCell"/>
</dbReference>
<name>A0A5R9B1D2_STAXY</name>
<dbReference type="GeneID" id="45495821"/>
<dbReference type="KEGG" id="sxy:BE24_11185"/>
<evidence type="ECO:0000256" key="3">
    <source>
        <dbReference type="ARBA" id="ARBA00022989"/>
    </source>
</evidence>
<dbReference type="RefSeq" id="WP_029378039.1">
    <property type="nucleotide sequence ID" value="NZ_BKAZ01000031.1"/>
</dbReference>
<reference evidence="5 6" key="1">
    <citation type="submission" date="2019-05" db="EMBL/GenBank/DDBJ databases">
        <title>The metagenome of a microbial culture collection derived from dairy environment covers the genomic content of the human microbiome.</title>
        <authorList>
            <person name="Roder T."/>
            <person name="Wuthrich D."/>
            <person name="Sattari Z."/>
            <person name="Von Ah U."/>
            <person name="Bar C."/>
            <person name="Ronchi F."/>
            <person name="Macpherson A.J."/>
            <person name="Ganal-Vonarburg S.C."/>
            <person name="Bruggmann R."/>
            <person name="Vergeres G."/>
        </authorList>
    </citation>
    <scope>NUCLEOTIDE SEQUENCE [LARGE SCALE GENOMIC DNA]</scope>
    <source>
        <strain evidence="5 6">FAM 20833</strain>
    </source>
</reference>
<dbReference type="KEGG" id="sxl:SXYLSMQ121_0181"/>
<proteinExistence type="predicted"/>
<dbReference type="Pfam" id="PF13564">
    <property type="entry name" value="DoxX_2"/>
    <property type="match status" value="1"/>
</dbReference>
<evidence type="ECO:0000256" key="2">
    <source>
        <dbReference type="ARBA" id="ARBA00022692"/>
    </source>
</evidence>
<comment type="caution">
    <text evidence="5">The sequence shown here is derived from an EMBL/GenBank/DDBJ whole genome shotgun (WGS) entry which is preliminary data.</text>
</comment>
<keyword evidence="4" id="KW-0472">Membrane</keyword>
<accession>A0A5R9B1D2</accession>
<evidence type="ECO:0000313" key="5">
    <source>
        <dbReference type="EMBL" id="TLP89732.1"/>
    </source>
</evidence>
<keyword evidence="2" id="KW-0812">Transmembrane</keyword>
<dbReference type="Proteomes" id="UP000307747">
    <property type="component" value="Unassembled WGS sequence"/>
</dbReference>
<comment type="subcellular location">
    <subcellularLocation>
        <location evidence="1">Membrane</location>
        <topology evidence="1">Multi-pass membrane protein</topology>
    </subcellularLocation>
</comment>
<evidence type="ECO:0000256" key="1">
    <source>
        <dbReference type="ARBA" id="ARBA00004141"/>
    </source>
</evidence>
<dbReference type="EMBL" id="VBTJ01000002">
    <property type="protein sequence ID" value="TLP89732.1"/>
    <property type="molecule type" value="Genomic_DNA"/>
</dbReference>
<gene>
    <name evidence="5" type="ORF">FEZ53_09695</name>
</gene>
<organism evidence="5 6">
    <name type="scientific">Staphylococcus xylosus</name>
    <dbReference type="NCBI Taxonomy" id="1288"/>
    <lineage>
        <taxon>Bacteria</taxon>
        <taxon>Bacillati</taxon>
        <taxon>Bacillota</taxon>
        <taxon>Bacilli</taxon>
        <taxon>Bacillales</taxon>
        <taxon>Staphylococcaceae</taxon>
        <taxon>Staphylococcus</taxon>
    </lineage>
</organism>